<protein>
    <submittedName>
        <fullName evidence="2">Transposase</fullName>
    </submittedName>
</protein>
<dbReference type="Gene3D" id="2.30.30.130">
    <property type="entry name" value="Transposase, Mu, C-terminal"/>
    <property type="match status" value="1"/>
</dbReference>
<dbReference type="Pfam" id="PF09039">
    <property type="entry name" value="HTH_Tnp_Mu_2"/>
    <property type="match status" value="1"/>
</dbReference>
<dbReference type="Pfam" id="PF02914">
    <property type="entry name" value="DDE_2"/>
    <property type="match status" value="1"/>
</dbReference>
<dbReference type="InterPro" id="IPR009004">
    <property type="entry name" value="Transposase_Mu_C"/>
</dbReference>
<dbReference type="GO" id="GO:0004803">
    <property type="term" value="F:transposase activity"/>
    <property type="evidence" value="ECO:0007669"/>
    <property type="project" value="InterPro"/>
</dbReference>
<dbReference type="SUPFAM" id="SSF46955">
    <property type="entry name" value="Putative DNA-binding domain"/>
    <property type="match status" value="1"/>
</dbReference>
<dbReference type="SUPFAM" id="SSF50610">
    <property type="entry name" value="mu transposase, C-terminal domain"/>
    <property type="match status" value="1"/>
</dbReference>
<dbReference type="RefSeq" id="WP_021724234.1">
    <property type="nucleotide sequence ID" value="NZ_RQXP01000043.1"/>
</dbReference>
<name>A0A377I6H2_AVIPA</name>
<reference evidence="2 3" key="1">
    <citation type="submission" date="2018-06" db="EMBL/GenBank/DDBJ databases">
        <authorList>
            <consortium name="Pathogen Informatics"/>
            <person name="Doyle S."/>
        </authorList>
    </citation>
    <scope>NUCLEOTIDE SEQUENCE [LARGE SCALE GENOMIC DNA]</scope>
    <source>
        <strain evidence="2 3">NCTC11296</strain>
    </source>
</reference>
<proteinExistence type="predicted"/>
<dbReference type="Proteomes" id="UP000254465">
    <property type="component" value="Unassembled WGS sequence"/>
</dbReference>
<organism evidence="2 3">
    <name type="scientific">Avibacterium paragallinarum</name>
    <name type="common">Haemophilus gallinarum</name>
    <dbReference type="NCBI Taxonomy" id="728"/>
    <lineage>
        <taxon>Bacteria</taxon>
        <taxon>Pseudomonadati</taxon>
        <taxon>Pseudomonadota</taxon>
        <taxon>Gammaproteobacteria</taxon>
        <taxon>Pasteurellales</taxon>
        <taxon>Pasteurellaceae</taxon>
        <taxon>Avibacterium</taxon>
    </lineage>
</organism>
<dbReference type="InterPro" id="IPR015378">
    <property type="entry name" value="Transposase-like_Mu_C"/>
</dbReference>
<dbReference type="Gene3D" id="3.30.420.10">
    <property type="entry name" value="Ribonuclease H-like superfamily/Ribonuclease H"/>
    <property type="match status" value="1"/>
</dbReference>
<dbReference type="InterPro" id="IPR015126">
    <property type="entry name" value="Mu_I-gamma"/>
</dbReference>
<dbReference type="PROSITE" id="PS51702">
    <property type="entry name" value="HTH_MU"/>
    <property type="match status" value="1"/>
</dbReference>
<dbReference type="InterPro" id="IPR009061">
    <property type="entry name" value="DNA-bd_dom_put_sf"/>
</dbReference>
<dbReference type="GO" id="GO:0015074">
    <property type="term" value="P:DNA integration"/>
    <property type="evidence" value="ECO:0007669"/>
    <property type="project" value="InterPro"/>
</dbReference>
<gene>
    <name evidence="2" type="ORF">NCTC11296_00868</name>
</gene>
<feature type="domain" description="HTH Mu-type" evidence="1">
    <location>
        <begin position="8"/>
        <end position="75"/>
    </location>
</feature>
<dbReference type="SUPFAM" id="SSF53098">
    <property type="entry name" value="Ribonuclease H-like"/>
    <property type="match status" value="1"/>
</dbReference>
<dbReference type="SUPFAM" id="SSF46689">
    <property type="entry name" value="Homeodomain-like"/>
    <property type="match status" value="2"/>
</dbReference>
<dbReference type="EMBL" id="UGHK01000001">
    <property type="protein sequence ID" value="STO70948.1"/>
    <property type="molecule type" value="Genomic_DNA"/>
</dbReference>
<dbReference type="GO" id="GO:0003677">
    <property type="term" value="F:DNA binding"/>
    <property type="evidence" value="ECO:0007669"/>
    <property type="project" value="InterPro"/>
</dbReference>
<sequence>MSLNKSKTHYTAKELLSLSLSCLPNSKQGILYQAKKQMWNKRKRVDIGGGSFEFELSSLPIDIQAEILLKEKIAKDPDFKNTKIKKVKAQERVMTESAWNVLASATNEQERRAERRFNAVMKLKGLLDMRLKLMDAMDRVVEHFAGQEGEAVSRGSLKRWWYKVKNHPQSNWLPLLLDRVERDTTNRYAKIDELAWQFFLGEYCRQAQPNFAICYEELMYAAEENGWAVPSLNTLKHKFNREMTPAQIALMRGGEHALRELVKPQRRSVAHLQALEIINGDGYQHNVFVDWYEDGSRPIRPKTWFWQDVRTRRILAYCVDDSENGDQIRQATLRLIKQYGIPKKILMDNTRAASDLQTSTQTKRGKRNKDIVVDGLFERLGIQVIRTLVFKGRGNGRAKPIERAFRRDGLPAYIDRNRLCEGFFTGDSPTEKPENYQYKKGLNKAQFLQLVEEGVRKWNAKKGRQSELGQGIYSADELWARDYAQVEVVKPTDEQLRQLMMLGESTKVDKYGCFTLKAGYRLDGEKNTYYAEALQGGQYPYVVVRFDPDDLHGTVYVYDLNGVYLCDAICDKPLAFDSVKGAAMQRRLESQEARQTKKQLQTIEKMDKHQHEQYRKHFDETPAAELVEPKKVKTLELFEGNLQRKVQDTDWLADDNTTTESGFAKGVAKFIEQNNAD</sequence>
<dbReference type="GO" id="GO:0006313">
    <property type="term" value="P:DNA transposition"/>
    <property type="evidence" value="ECO:0007669"/>
    <property type="project" value="InterPro"/>
</dbReference>
<dbReference type="Gene3D" id="1.10.10.10">
    <property type="entry name" value="Winged helix-like DNA-binding domain superfamily/Winged helix DNA-binding domain"/>
    <property type="match status" value="1"/>
</dbReference>
<dbReference type="AlphaFoldDB" id="A0A377I6H2"/>
<dbReference type="InterPro" id="IPR036388">
    <property type="entry name" value="WH-like_DNA-bd_sf"/>
</dbReference>
<dbReference type="Pfam" id="PF09299">
    <property type="entry name" value="Mu-transpos_C"/>
    <property type="match status" value="1"/>
</dbReference>
<dbReference type="InterPro" id="IPR004189">
    <property type="entry name" value="Phage_Mu_transposase"/>
</dbReference>
<evidence type="ECO:0000313" key="3">
    <source>
        <dbReference type="Proteomes" id="UP000254465"/>
    </source>
</evidence>
<dbReference type="Gene3D" id="1.10.10.60">
    <property type="entry name" value="Homeodomain-like"/>
    <property type="match status" value="2"/>
</dbReference>
<dbReference type="InterPro" id="IPR009057">
    <property type="entry name" value="Homeodomain-like_sf"/>
</dbReference>
<dbReference type="Pfam" id="PF02316">
    <property type="entry name" value="HTH_Tnp_Mu_1"/>
    <property type="match status" value="1"/>
</dbReference>
<accession>A0A377I6H2</accession>
<evidence type="ECO:0000259" key="1">
    <source>
        <dbReference type="PROSITE" id="PS51702"/>
    </source>
</evidence>
<evidence type="ECO:0000313" key="2">
    <source>
        <dbReference type="EMBL" id="STO70948.1"/>
    </source>
</evidence>
<dbReference type="InterPro" id="IPR003314">
    <property type="entry name" value="Mu-type_HTH"/>
</dbReference>
<dbReference type="InterPro" id="IPR036397">
    <property type="entry name" value="RNaseH_sf"/>
</dbReference>
<dbReference type="InterPro" id="IPR012337">
    <property type="entry name" value="RNaseH-like_sf"/>
</dbReference>